<dbReference type="AlphaFoldDB" id="A0AAU6TRC0"/>
<dbReference type="PANTHER" id="PTHR33420">
    <property type="entry name" value="FIMBRIAL SUBUNIT ELFA-RELATED"/>
    <property type="match status" value="1"/>
</dbReference>
<dbReference type="Pfam" id="PF00419">
    <property type="entry name" value="Fimbrial"/>
    <property type="match status" value="1"/>
</dbReference>
<evidence type="ECO:0000259" key="3">
    <source>
        <dbReference type="Pfam" id="PF00419"/>
    </source>
</evidence>
<name>A0AAU6TRC0_UNCXX</name>
<feature type="signal peptide" evidence="2">
    <location>
        <begin position="1"/>
        <end position="22"/>
    </location>
</feature>
<protein>
    <submittedName>
        <fullName evidence="4">Type 1 fimbrial protein</fullName>
    </submittedName>
</protein>
<dbReference type="PANTHER" id="PTHR33420:SF3">
    <property type="entry name" value="FIMBRIAL SUBUNIT ELFA"/>
    <property type="match status" value="1"/>
</dbReference>
<proteinExistence type="predicted"/>
<dbReference type="GO" id="GO:0009289">
    <property type="term" value="C:pilus"/>
    <property type="evidence" value="ECO:0007669"/>
    <property type="project" value="InterPro"/>
</dbReference>
<keyword evidence="1 2" id="KW-0732">Signal</keyword>
<dbReference type="SUPFAM" id="SSF49401">
    <property type="entry name" value="Bacterial adhesins"/>
    <property type="match status" value="1"/>
</dbReference>
<accession>A0AAU6TRC0</accession>
<dbReference type="Gene3D" id="2.60.40.1090">
    <property type="entry name" value="Fimbrial-type adhesion domain"/>
    <property type="match status" value="1"/>
</dbReference>
<dbReference type="InterPro" id="IPR036937">
    <property type="entry name" value="Adhesion_dom_fimbrial_sf"/>
</dbReference>
<organism evidence="4">
    <name type="scientific">bacterium 19GA11TI05</name>
    <dbReference type="NCBI Taxonomy" id="2920688"/>
    <lineage>
        <taxon>Bacteria</taxon>
    </lineage>
</organism>
<dbReference type="InterPro" id="IPR000259">
    <property type="entry name" value="Adhesion_dom_fimbrial"/>
</dbReference>
<dbReference type="InterPro" id="IPR008966">
    <property type="entry name" value="Adhesion_dom_sf"/>
</dbReference>
<evidence type="ECO:0000256" key="2">
    <source>
        <dbReference type="SAM" id="SignalP"/>
    </source>
</evidence>
<feature type="domain" description="Fimbrial-type adhesion" evidence="3">
    <location>
        <begin position="46"/>
        <end position="190"/>
    </location>
</feature>
<evidence type="ECO:0000313" key="4">
    <source>
        <dbReference type="EMBL" id="XAG64164.1"/>
    </source>
</evidence>
<dbReference type="InterPro" id="IPR050263">
    <property type="entry name" value="Bact_Fimbrial_Adh_Pro"/>
</dbReference>
<reference evidence="4" key="1">
    <citation type="submission" date="2022-03" db="EMBL/GenBank/DDBJ databases">
        <title>Sea Food Isolates.</title>
        <authorList>
            <person name="Li c."/>
        </authorList>
    </citation>
    <scope>NUCLEOTIDE SEQUENCE</scope>
    <source>
        <strain evidence="4">19GA11TI05</strain>
    </source>
</reference>
<feature type="chain" id="PRO_5043918706" evidence="2">
    <location>
        <begin position="23"/>
        <end position="190"/>
    </location>
</feature>
<dbReference type="EMBL" id="CP095362">
    <property type="protein sequence ID" value="XAG64164.1"/>
    <property type="molecule type" value="Genomic_DNA"/>
</dbReference>
<evidence type="ECO:0000256" key="1">
    <source>
        <dbReference type="ARBA" id="ARBA00022729"/>
    </source>
</evidence>
<gene>
    <name evidence="4" type="ORF">MRM81_11725</name>
</gene>
<sequence>MSLFKRKLIISSLLLLSFNAFSADDDINEIAPEADVADAKEITGDIRFTGKITDSSCDITQKDKDVYLGEHSVAKLKKNDDRTEEKAFDISLINCSLAMKSLKIKMEGAAHADNATLYALDANDKSAGKVGISIMTAEGQQVTPAGGYRDIPLKADSRDYTLNYTAAYQATGLATSGEGNATVNYTVSYE</sequence>
<dbReference type="GO" id="GO:0043709">
    <property type="term" value="P:cell adhesion involved in single-species biofilm formation"/>
    <property type="evidence" value="ECO:0007669"/>
    <property type="project" value="TreeGrafter"/>
</dbReference>